<accession>A0A7Z0BAP6</accession>
<reference evidence="1 2" key="1">
    <citation type="submission" date="2020-07" db="EMBL/GenBank/DDBJ databases">
        <title>Exploring microbial biodiversity for novel pathways involved in the catabolism of aromatic compounds derived from lignin.</title>
        <authorList>
            <person name="Elkins J."/>
        </authorList>
    </citation>
    <scope>NUCLEOTIDE SEQUENCE [LARGE SCALE GENOMIC DNA]</scope>
    <source>
        <strain evidence="1 2">H2C3C</strain>
    </source>
</reference>
<dbReference type="PANTHER" id="PTHR35023:SF1">
    <property type="entry name" value="MG-PROTOPORPHYRIN IX CHELATASE"/>
    <property type="match status" value="1"/>
</dbReference>
<sequence>MRRQTLRADHLRFVREAPRGGVLHCFLLDCSASMLAGERLALAKGLLIGLFDRASAARAEAALVCFGGSGADVRFGPAVPRWWNERWLRPVGGGGGTPLAVGVGRAVRLLEDSARRRPAQQRWLWILTDGRTSDEPARPRDVDQIVVVDFEQGAIRLGRCASLADGWGARYVTAEELIG</sequence>
<dbReference type="SUPFAM" id="SSF53300">
    <property type="entry name" value="vWA-like"/>
    <property type="match status" value="1"/>
</dbReference>
<evidence type="ECO:0000313" key="2">
    <source>
        <dbReference type="Proteomes" id="UP000540929"/>
    </source>
</evidence>
<gene>
    <name evidence="1" type="ORF">GGD40_007175</name>
</gene>
<dbReference type="InterPro" id="IPR052989">
    <property type="entry name" value="Mg-chelatase_DI-like"/>
</dbReference>
<dbReference type="EMBL" id="JACCAS010000002">
    <property type="protein sequence ID" value="NYH27604.1"/>
    <property type="molecule type" value="Genomic_DNA"/>
</dbReference>
<protein>
    <submittedName>
        <fullName evidence="1">Magnesium chelatase subunit ChlD-like protein</fullName>
    </submittedName>
</protein>
<dbReference type="Proteomes" id="UP000540929">
    <property type="component" value="Unassembled WGS sequence"/>
</dbReference>
<dbReference type="AlphaFoldDB" id="A0A7Z0BAP6"/>
<evidence type="ECO:0000313" key="1">
    <source>
        <dbReference type="EMBL" id="NYH27604.1"/>
    </source>
</evidence>
<dbReference type="PANTHER" id="PTHR35023">
    <property type="entry name" value="CHELATASE-RELATED"/>
    <property type="match status" value="1"/>
</dbReference>
<dbReference type="Gene3D" id="3.40.50.410">
    <property type="entry name" value="von Willebrand factor, type A domain"/>
    <property type="match status" value="1"/>
</dbReference>
<organism evidence="1 2">
    <name type="scientific">Paraburkholderia bryophila</name>
    <dbReference type="NCBI Taxonomy" id="420952"/>
    <lineage>
        <taxon>Bacteria</taxon>
        <taxon>Pseudomonadati</taxon>
        <taxon>Pseudomonadota</taxon>
        <taxon>Betaproteobacteria</taxon>
        <taxon>Burkholderiales</taxon>
        <taxon>Burkholderiaceae</taxon>
        <taxon>Paraburkholderia</taxon>
    </lineage>
</organism>
<proteinExistence type="predicted"/>
<dbReference type="InterPro" id="IPR036465">
    <property type="entry name" value="vWFA_dom_sf"/>
</dbReference>
<comment type="caution">
    <text evidence="1">The sequence shown here is derived from an EMBL/GenBank/DDBJ whole genome shotgun (WGS) entry which is preliminary data.</text>
</comment>
<keyword evidence="2" id="KW-1185">Reference proteome</keyword>
<dbReference type="RefSeq" id="WP_179746825.1">
    <property type="nucleotide sequence ID" value="NZ_JACCAS010000002.1"/>
</dbReference>
<name>A0A7Z0BAP6_9BURK</name>